<dbReference type="PROSITE" id="PS51909">
    <property type="entry name" value="LYSOZYME_I"/>
    <property type="match status" value="1"/>
</dbReference>
<evidence type="ECO:0000259" key="8">
    <source>
        <dbReference type="SMART" id="SM00257"/>
    </source>
</evidence>
<dbReference type="GO" id="GO:0042742">
    <property type="term" value="P:defense response to bacterium"/>
    <property type="evidence" value="ECO:0007669"/>
    <property type="project" value="UniProtKB-KW"/>
</dbReference>
<evidence type="ECO:0000256" key="1">
    <source>
        <dbReference type="ARBA" id="ARBA00000632"/>
    </source>
</evidence>
<comment type="catalytic activity">
    <reaction evidence="1">
        <text>Hydrolysis of (1-&gt;4)-beta-linkages between N-acetylmuramic acid and N-acetyl-D-glucosamine residues in a peptidoglycan and between N-acetyl-D-glucosamine residues in chitodextrins.</text>
        <dbReference type="EC" id="3.2.1.17"/>
    </reaction>
</comment>
<dbReference type="Pfam" id="PF01476">
    <property type="entry name" value="LysM"/>
    <property type="match status" value="1"/>
</dbReference>
<dbReference type="Gene3D" id="3.10.350.10">
    <property type="entry name" value="LysM domain"/>
    <property type="match status" value="1"/>
</dbReference>
<dbReference type="InterPro" id="IPR036779">
    <property type="entry name" value="LysM_dom_sf"/>
</dbReference>
<dbReference type="EC" id="3.2.1.17" evidence="2"/>
<comment type="caution">
    <text evidence="9">The sequence shown here is derived from an EMBL/GenBank/DDBJ whole genome shotgun (WGS) entry which is preliminary data.</text>
</comment>
<proteinExistence type="predicted"/>
<name>A0AAW1QGA0_9CHLO</name>
<dbReference type="GO" id="GO:0003796">
    <property type="term" value="F:lysozyme activity"/>
    <property type="evidence" value="ECO:0007669"/>
    <property type="project" value="UniProtKB-EC"/>
</dbReference>
<evidence type="ECO:0000256" key="7">
    <source>
        <dbReference type="ARBA" id="ARBA00023295"/>
    </source>
</evidence>
<accession>A0AAW1QGA0</accession>
<sequence length="246" mass="28203">MQATFNFGDRRHKVSEGDTYWNIAQKFGLDDVSALVEANGGDDLLHPGMTVRVPRQLFWKPLCGRVTLPPPAHNPRPFFGCFYNTNDVAHYQKHPEVRRFLKALHMVEASGKLPAPVGDNGESIGPLQISKWYHEDAWERSAAHEQASSSPAQADQYHRCEELSYAEQTALRYFLRWCPDALMFRDYQTMARTHNGGPSHHRAARATAHYWRKVHRFIDEDGNKRRSGVTFDEQPIPKLLLQVPLL</sequence>
<evidence type="ECO:0000256" key="4">
    <source>
        <dbReference type="ARBA" id="ARBA00022638"/>
    </source>
</evidence>
<gene>
    <name evidence="9" type="ORF">WJX72_010500</name>
</gene>
<dbReference type="Proteomes" id="UP001489004">
    <property type="component" value="Unassembled WGS sequence"/>
</dbReference>
<keyword evidence="7" id="KW-0326">Glycosidase</keyword>
<evidence type="ECO:0000256" key="6">
    <source>
        <dbReference type="ARBA" id="ARBA00023157"/>
    </source>
</evidence>
<dbReference type="InterPro" id="IPR018392">
    <property type="entry name" value="LysM"/>
</dbReference>
<dbReference type="Gene3D" id="1.10.530.10">
    <property type="match status" value="1"/>
</dbReference>
<evidence type="ECO:0000256" key="3">
    <source>
        <dbReference type="ARBA" id="ARBA00022529"/>
    </source>
</evidence>
<evidence type="ECO:0000313" key="9">
    <source>
        <dbReference type="EMBL" id="KAK9820450.1"/>
    </source>
</evidence>
<dbReference type="SUPFAM" id="SSF54106">
    <property type="entry name" value="LysM domain"/>
    <property type="match status" value="1"/>
</dbReference>
<dbReference type="GO" id="GO:0031640">
    <property type="term" value="P:killing of cells of another organism"/>
    <property type="evidence" value="ECO:0007669"/>
    <property type="project" value="UniProtKB-KW"/>
</dbReference>
<evidence type="ECO:0000313" key="10">
    <source>
        <dbReference type="Proteomes" id="UP001489004"/>
    </source>
</evidence>
<dbReference type="SMART" id="SM00257">
    <property type="entry name" value="LysM"/>
    <property type="match status" value="1"/>
</dbReference>
<evidence type="ECO:0000256" key="5">
    <source>
        <dbReference type="ARBA" id="ARBA00022801"/>
    </source>
</evidence>
<protein>
    <recommendedName>
        <fullName evidence="2">lysozyme</fullName>
        <ecNumber evidence="2">3.2.1.17</ecNumber>
    </recommendedName>
</protein>
<dbReference type="AlphaFoldDB" id="A0AAW1QGA0"/>
<dbReference type="CDD" id="cd00118">
    <property type="entry name" value="LysM"/>
    <property type="match status" value="1"/>
</dbReference>
<feature type="domain" description="LysM" evidence="8">
    <location>
        <begin position="11"/>
        <end position="54"/>
    </location>
</feature>
<keyword evidence="3" id="KW-0929">Antimicrobial</keyword>
<evidence type="ECO:0000256" key="2">
    <source>
        <dbReference type="ARBA" id="ARBA00012732"/>
    </source>
</evidence>
<dbReference type="InterPro" id="IPR008597">
    <property type="entry name" value="Invert_lysozyme"/>
</dbReference>
<keyword evidence="10" id="KW-1185">Reference proteome</keyword>
<keyword evidence="5" id="KW-0378">Hydrolase</keyword>
<keyword evidence="4" id="KW-0081">Bacteriolytic enzyme</keyword>
<keyword evidence="6" id="KW-1015">Disulfide bond</keyword>
<dbReference type="EMBL" id="JALJOR010000003">
    <property type="protein sequence ID" value="KAK9820450.1"/>
    <property type="molecule type" value="Genomic_DNA"/>
</dbReference>
<organism evidence="9 10">
    <name type="scientific">[Myrmecia] bisecta</name>
    <dbReference type="NCBI Taxonomy" id="41462"/>
    <lineage>
        <taxon>Eukaryota</taxon>
        <taxon>Viridiplantae</taxon>
        <taxon>Chlorophyta</taxon>
        <taxon>core chlorophytes</taxon>
        <taxon>Trebouxiophyceae</taxon>
        <taxon>Trebouxiales</taxon>
        <taxon>Trebouxiaceae</taxon>
        <taxon>Myrmecia</taxon>
    </lineage>
</organism>
<dbReference type="PANTHER" id="PTHR11195:SF13">
    <property type="entry name" value="INVERTEBRATE-TYPE LYSOZYME 2-RELATED"/>
    <property type="match status" value="1"/>
</dbReference>
<reference evidence="9 10" key="1">
    <citation type="journal article" date="2024" name="Nat. Commun.">
        <title>Phylogenomics reveals the evolutionary origins of lichenization in chlorophyte algae.</title>
        <authorList>
            <person name="Puginier C."/>
            <person name="Libourel C."/>
            <person name="Otte J."/>
            <person name="Skaloud P."/>
            <person name="Haon M."/>
            <person name="Grisel S."/>
            <person name="Petersen M."/>
            <person name="Berrin J.G."/>
            <person name="Delaux P.M."/>
            <person name="Dal Grande F."/>
            <person name="Keller J."/>
        </authorList>
    </citation>
    <scope>NUCLEOTIDE SEQUENCE [LARGE SCALE GENOMIC DNA]</scope>
    <source>
        <strain evidence="9 10">SAG 2043</strain>
    </source>
</reference>
<dbReference type="PANTHER" id="PTHR11195">
    <property type="entry name" value="DESTABILASE-RELATED"/>
    <property type="match status" value="1"/>
</dbReference>